<keyword evidence="2" id="KW-1185">Reference proteome</keyword>
<dbReference type="InterPro" id="IPR008651">
    <property type="entry name" value="Uncharacterised_HicB"/>
</dbReference>
<dbReference type="RefSeq" id="WP_014781705.1">
    <property type="nucleotide sequence ID" value="NC_018013.1"/>
</dbReference>
<gene>
    <name evidence="1" type="ordered locus">Aeqsu_0944</name>
</gene>
<protein>
    <submittedName>
        <fullName evidence="1">Protein encoded in hypervariable junctions of pilus gene clusters</fullName>
    </submittedName>
</protein>
<proteinExistence type="predicted"/>
<dbReference type="HOGENOM" id="CLU_134927_0_1_10"/>
<dbReference type="Pfam" id="PF05534">
    <property type="entry name" value="HicB"/>
    <property type="match status" value="1"/>
</dbReference>
<reference evidence="1 2" key="1">
    <citation type="submission" date="2012-06" db="EMBL/GenBank/DDBJ databases">
        <title>The complete genome of Aequorivita sublithincola DSM 14238.</title>
        <authorList>
            <consortium name="US DOE Joint Genome Institute (JGI-PGF)"/>
            <person name="Lucas S."/>
            <person name="Copeland A."/>
            <person name="Lapidus A."/>
            <person name="Goodwin L."/>
            <person name="Pitluck S."/>
            <person name="Peters L."/>
            <person name="Munk A.C.C."/>
            <person name="Kyrpides N."/>
            <person name="Mavromatis K."/>
            <person name="Pagani I."/>
            <person name="Ivanova N."/>
            <person name="Ovchinnikova G."/>
            <person name="Zeytun A."/>
            <person name="Detter J.C."/>
            <person name="Han C."/>
            <person name="Land M."/>
            <person name="Hauser L."/>
            <person name="Markowitz V."/>
            <person name="Cheng J.-F."/>
            <person name="Hugenholtz P."/>
            <person name="Woyke T."/>
            <person name="Wu D."/>
            <person name="Tindall B."/>
            <person name="Faehnrich R."/>
            <person name="Brambilla E."/>
            <person name="Klenk H.-P."/>
            <person name="Eisen J.A."/>
        </authorList>
    </citation>
    <scope>NUCLEOTIDE SEQUENCE [LARGE SCALE GENOMIC DNA]</scope>
    <source>
        <strain evidence="2">DSM 14238 / LMG 21431 / ACAM 643 / 9-3</strain>
    </source>
</reference>
<name>I3YTX9_AEQSU</name>
<evidence type="ECO:0000313" key="1">
    <source>
        <dbReference type="EMBL" id="AFL80447.1"/>
    </source>
</evidence>
<dbReference type="KEGG" id="asl:Aeqsu_0944"/>
<dbReference type="AlphaFoldDB" id="I3YTX9"/>
<sequence>MTNYLKHKGYIRTVEYSAEDKCLYGKVIGINDLVNYEAQSVEDLTNSFNEAVEDYLKTCKQLGKEPDKYFKGVFNVRAGSTRHRKLAIIADKKKMKLNELVNVAFDYLIKNEDEVLHEND</sequence>
<dbReference type="eggNOG" id="COG4226">
    <property type="taxonomic scope" value="Bacteria"/>
</dbReference>
<dbReference type="Proteomes" id="UP000006049">
    <property type="component" value="Chromosome"/>
</dbReference>
<dbReference type="OrthoDB" id="5297106at2"/>
<dbReference type="STRING" id="746697.Aeqsu_0944"/>
<accession>I3YTX9</accession>
<dbReference type="EMBL" id="CP003280">
    <property type="protein sequence ID" value="AFL80447.1"/>
    <property type="molecule type" value="Genomic_DNA"/>
</dbReference>
<dbReference type="InterPro" id="IPR035069">
    <property type="entry name" value="TTHA1013/TTHA0281-like"/>
</dbReference>
<dbReference type="SUPFAM" id="SSF143100">
    <property type="entry name" value="TTHA1013/TTHA0281-like"/>
    <property type="match status" value="1"/>
</dbReference>
<organism evidence="1 2">
    <name type="scientific">Aequorivita sublithincola (strain DSM 14238 / LMG 21431 / ACAM 643 / 9-3)</name>
    <dbReference type="NCBI Taxonomy" id="746697"/>
    <lineage>
        <taxon>Bacteria</taxon>
        <taxon>Pseudomonadati</taxon>
        <taxon>Bacteroidota</taxon>
        <taxon>Flavobacteriia</taxon>
        <taxon>Flavobacteriales</taxon>
        <taxon>Flavobacteriaceae</taxon>
        <taxon>Aequorivita</taxon>
    </lineage>
</organism>
<evidence type="ECO:0000313" key="2">
    <source>
        <dbReference type="Proteomes" id="UP000006049"/>
    </source>
</evidence>